<dbReference type="EMBL" id="CP069114">
    <property type="protein sequence ID" value="QSS62991.1"/>
    <property type="molecule type" value="Genomic_DNA"/>
</dbReference>
<dbReference type="VEuPathDB" id="FungiDB:I7I51_00047"/>
<dbReference type="OrthoDB" id="10355066at2759"/>
<gene>
    <name evidence="1" type="ORF">I7I51_00047</name>
</gene>
<dbReference type="AlphaFoldDB" id="A0A8A1MAI6"/>
<evidence type="ECO:0000313" key="1">
    <source>
        <dbReference type="EMBL" id="QSS62991.1"/>
    </source>
</evidence>
<name>A0A8A1MAI6_AJECA</name>
<evidence type="ECO:0000313" key="2">
    <source>
        <dbReference type="Proteomes" id="UP000663671"/>
    </source>
</evidence>
<accession>A0A8A1MAI6</accession>
<reference evidence="1" key="1">
    <citation type="submission" date="2021-01" db="EMBL/GenBank/DDBJ databases">
        <title>Chromosome-level genome assembly of a human fungal pathogen reveals clustering of transcriptionally co-regulated genes.</title>
        <authorList>
            <person name="Voorhies M."/>
            <person name="Cohen S."/>
            <person name="Shea T.P."/>
            <person name="Petrus S."/>
            <person name="Munoz J.F."/>
            <person name="Poplawski S."/>
            <person name="Goldman W.E."/>
            <person name="Michael T."/>
            <person name="Cuomo C.A."/>
            <person name="Sil A."/>
            <person name="Beyhan S."/>
        </authorList>
    </citation>
    <scope>NUCLEOTIDE SEQUENCE</scope>
    <source>
        <strain evidence="1">WU24</strain>
    </source>
</reference>
<dbReference type="Proteomes" id="UP000663671">
    <property type="component" value="Chromosome 1"/>
</dbReference>
<sequence length="142" mass="16025">MDISVISLSTSWTLIGLTSAGNWTHSRSYKEALPQQAPINLNAFPTRLEGKISHSHQHGQFAVVNTDAVFDGSLQSQHAAGIESDVQEAPNANTLSRTYERRISRGSFGSRSMMLNFYRMQKFEKNKQNEIHKRYLIHTTSD</sequence>
<protein>
    <submittedName>
        <fullName evidence="1">Uncharacterized protein</fullName>
    </submittedName>
</protein>
<proteinExistence type="predicted"/>
<organism evidence="1 2">
    <name type="scientific">Ajellomyces capsulatus</name>
    <name type="common">Darling's disease fungus</name>
    <name type="synonym">Histoplasma capsulatum</name>
    <dbReference type="NCBI Taxonomy" id="5037"/>
    <lineage>
        <taxon>Eukaryota</taxon>
        <taxon>Fungi</taxon>
        <taxon>Dikarya</taxon>
        <taxon>Ascomycota</taxon>
        <taxon>Pezizomycotina</taxon>
        <taxon>Eurotiomycetes</taxon>
        <taxon>Eurotiomycetidae</taxon>
        <taxon>Onygenales</taxon>
        <taxon>Ajellomycetaceae</taxon>
        <taxon>Histoplasma</taxon>
    </lineage>
</organism>